<reference evidence="3" key="1">
    <citation type="journal article" date="2020" name="J Insects Food Feed">
        <title>The yellow mealworm (Tenebrio molitor) genome: a resource for the emerging insects as food and feed industry.</title>
        <authorList>
            <person name="Eriksson T."/>
            <person name="Andere A."/>
            <person name="Kelstrup H."/>
            <person name="Emery V."/>
            <person name="Picard C."/>
        </authorList>
    </citation>
    <scope>NUCLEOTIDE SEQUENCE</scope>
    <source>
        <strain evidence="3">Stoneville</strain>
        <tissue evidence="3">Whole head</tissue>
    </source>
</reference>
<dbReference type="Proteomes" id="UP000719412">
    <property type="component" value="Unassembled WGS sequence"/>
</dbReference>
<keyword evidence="4" id="KW-1185">Reference proteome</keyword>
<keyword evidence="2" id="KW-0732">Signal</keyword>
<dbReference type="AlphaFoldDB" id="A0A8J6HIE1"/>
<accession>A0A8J6HIE1</accession>
<gene>
    <name evidence="3" type="ORF">GEV33_007567</name>
</gene>
<proteinExistence type="predicted"/>
<dbReference type="SUPFAM" id="SSF46689">
    <property type="entry name" value="Homeodomain-like"/>
    <property type="match status" value="1"/>
</dbReference>
<reference evidence="3" key="2">
    <citation type="submission" date="2021-08" db="EMBL/GenBank/DDBJ databases">
        <authorList>
            <person name="Eriksson T."/>
        </authorList>
    </citation>
    <scope>NUCLEOTIDE SEQUENCE</scope>
    <source>
        <strain evidence="3">Stoneville</strain>
        <tissue evidence="3">Whole head</tissue>
    </source>
</reference>
<dbReference type="Pfam" id="PF13384">
    <property type="entry name" value="HTH_23"/>
    <property type="match status" value="1"/>
</dbReference>
<comment type="subcellular location">
    <subcellularLocation>
        <location evidence="1">Nucleus</location>
    </subcellularLocation>
</comment>
<feature type="chain" id="PRO_5035184618" evidence="2">
    <location>
        <begin position="19"/>
        <end position="313"/>
    </location>
</feature>
<dbReference type="InterPro" id="IPR036388">
    <property type="entry name" value="WH-like_DNA-bd_sf"/>
</dbReference>
<dbReference type="InterPro" id="IPR009057">
    <property type="entry name" value="Homeodomain-like_sf"/>
</dbReference>
<evidence type="ECO:0000256" key="2">
    <source>
        <dbReference type="SAM" id="SignalP"/>
    </source>
</evidence>
<evidence type="ECO:0000256" key="1">
    <source>
        <dbReference type="ARBA" id="ARBA00004123"/>
    </source>
</evidence>
<dbReference type="EMBL" id="JABDTM020023400">
    <property type="protein sequence ID" value="KAH0815224.1"/>
    <property type="molecule type" value="Genomic_DNA"/>
</dbReference>
<sequence length="313" mass="34762">MQFHVVDLLVLCVGHVKLQVMKLEMSIQFQASSPRHGEILDDRTKAGQHLRTKISVVTITSGGDVTGLRFDAGRSRYASSASPFFRLWWDATRPGRGRTLAKSPVATLLCNGEAMHFTYVIDSGADIIGTCQLIAVLPSATIEVLFTVVADDVMPATLDAIIGWDIIGLPHLKLVKTDDGLELYHDLLNPNKVLTRAVASLWLQKGQPIFMEGLKNLNVKMTDLTHLCTMLPEIAAQIVVLNNDGRSVRYIAQHLNIPRSTVQDALSRFRETHGFMRRPDLIIAGQQLIEMTVFCVFLYCELGDCHQLSLLDD</sequence>
<evidence type="ECO:0000313" key="3">
    <source>
        <dbReference type="EMBL" id="KAH0815224.1"/>
    </source>
</evidence>
<name>A0A8J6HIE1_TENMO</name>
<protein>
    <submittedName>
        <fullName evidence="3">Uncharacterized protein</fullName>
    </submittedName>
</protein>
<dbReference type="GO" id="GO:0005634">
    <property type="term" value="C:nucleus"/>
    <property type="evidence" value="ECO:0007669"/>
    <property type="project" value="UniProtKB-SubCell"/>
</dbReference>
<dbReference type="Gene3D" id="1.10.10.10">
    <property type="entry name" value="Winged helix-like DNA-binding domain superfamily/Winged helix DNA-binding domain"/>
    <property type="match status" value="1"/>
</dbReference>
<organism evidence="3 4">
    <name type="scientific">Tenebrio molitor</name>
    <name type="common">Yellow mealworm beetle</name>
    <dbReference type="NCBI Taxonomy" id="7067"/>
    <lineage>
        <taxon>Eukaryota</taxon>
        <taxon>Metazoa</taxon>
        <taxon>Ecdysozoa</taxon>
        <taxon>Arthropoda</taxon>
        <taxon>Hexapoda</taxon>
        <taxon>Insecta</taxon>
        <taxon>Pterygota</taxon>
        <taxon>Neoptera</taxon>
        <taxon>Endopterygota</taxon>
        <taxon>Coleoptera</taxon>
        <taxon>Polyphaga</taxon>
        <taxon>Cucujiformia</taxon>
        <taxon>Tenebrionidae</taxon>
        <taxon>Tenebrio</taxon>
    </lineage>
</organism>
<comment type="caution">
    <text evidence="3">The sequence shown here is derived from an EMBL/GenBank/DDBJ whole genome shotgun (WGS) entry which is preliminary data.</text>
</comment>
<feature type="signal peptide" evidence="2">
    <location>
        <begin position="1"/>
        <end position="18"/>
    </location>
</feature>
<evidence type="ECO:0000313" key="4">
    <source>
        <dbReference type="Proteomes" id="UP000719412"/>
    </source>
</evidence>